<dbReference type="Proteomes" id="UP000678499">
    <property type="component" value="Unassembled WGS sequence"/>
</dbReference>
<dbReference type="PROSITE" id="PS51733">
    <property type="entry name" value="BPL_LPL_CATALYTIC"/>
    <property type="match status" value="1"/>
</dbReference>
<name>A0A7R9GBN1_9CRUS</name>
<comment type="similarity">
    <text evidence="2 5">Belongs to the LipB family.</text>
</comment>
<keyword evidence="5" id="KW-0496">Mitochondrion</keyword>
<dbReference type="PANTHER" id="PTHR10993">
    <property type="entry name" value="OCTANOYLTRANSFERASE"/>
    <property type="match status" value="1"/>
</dbReference>
<evidence type="ECO:0000256" key="2">
    <source>
        <dbReference type="ARBA" id="ARBA00007907"/>
    </source>
</evidence>
<dbReference type="PIRSF" id="PIRSF016262">
    <property type="entry name" value="LPLase"/>
    <property type="match status" value="1"/>
</dbReference>
<evidence type="ECO:0000313" key="9">
    <source>
        <dbReference type="Proteomes" id="UP000678499"/>
    </source>
</evidence>
<evidence type="ECO:0000256" key="3">
    <source>
        <dbReference type="ARBA" id="ARBA00022679"/>
    </source>
</evidence>
<keyword evidence="9" id="KW-1185">Reference proteome</keyword>
<dbReference type="EMBL" id="CAJPEX010000616">
    <property type="protein sequence ID" value="CAG0916547.1"/>
    <property type="molecule type" value="Genomic_DNA"/>
</dbReference>
<dbReference type="PANTHER" id="PTHR10993:SF7">
    <property type="entry name" value="LIPOYLTRANSFERASE 2, MITOCHONDRIAL-RELATED"/>
    <property type="match status" value="1"/>
</dbReference>
<dbReference type="GO" id="GO:0005739">
    <property type="term" value="C:mitochondrion"/>
    <property type="evidence" value="ECO:0007669"/>
    <property type="project" value="UniProtKB-SubCell"/>
</dbReference>
<organism evidence="8">
    <name type="scientific">Notodromas monacha</name>
    <dbReference type="NCBI Taxonomy" id="399045"/>
    <lineage>
        <taxon>Eukaryota</taxon>
        <taxon>Metazoa</taxon>
        <taxon>Ecdysozoa</taxon>
        <taxon>Arthropoda</taxon>
        <taxon>Crustacea</taxon>
        <taxon>Oligostraca</taxon>
        <taxon>Ostracoda</taxon>
        <taxon>Podocopa</taxon>
        <taxon>Podocopida</taxon>
        <taxon>Cypridocopina</taxon>
        <taxon>Cypridoidea</taxon>
        <taxon>Cyprididae</taxon>
        <taxon>Notodromas</taxon>
    </lineage>
</organism>
<keyword evidence="4 5" id="KW-0012">Acyltransferase</keyword>
<comment type="pathway">
    <text evidence="1 5">Protein modification; protein lipoylation via endogenous pathway; protein N(6)-(lipoyl)lysine from octanoyl-[acyl-carrier-protein]: step 1/2.</text>
</comment>
<dbReference type="UniPathway" id="UPA00538">
    <property type="reaction ID" value="UER00592"/>
</dbReference>
<dbReference type="SUPFAM" id="SSF55681">
    <property type="entry name" value="Class II aaRS and biotin synthetases"/>
    <property type="match status" value="1"/>
</dbReference>
<dbReference type="PROSITE" id="PS01313">
    <property type="entry name" value="LIPB"/>
    <property type="match status" value="1"/>
</dbReference>
<feature type="active site" description="Acyl-thioester intermediate" evidence="6">
    <location>
        <position position="145"/>
    </location>
</feature>
<gene>
    <name evidence="8" type="ORF">NMOB1V02_LOCUS4160</name>
</gene>
<comment type="subcellular location">
    <subcellularLocation>
        <location evidence="5">Mitochondrion</location>
    </subcellularLocation>
</comment>
<evidence type="ECO:0000256" key="5">
    <source>
        <dbReference type="PIRNR" id="PIRNR016262"/>
    </source>
</evidence>
<accession>A0A7R9GBN1</accession>
<evidence type="ECO:0000256" key="1">
    <source>
        <dbReference type="ARBA" id="ARBA00004821"/>
    </source>
</evidence>
<dbReference type="Pfam" id="PF21948">
    <property type="entry name" value="LplA-B_cat"/>
    <property type="match status" value="2"/>
</dbReference>
<proteinExistence type="inferred from homology"/>
<dbReference type="InterPro" id="IPR045864">
    <property type="entry name" value="aa-tRNA-synth_II/BPL/LPL"/>
</dbReference>
<keyword evidence="3 5" id="KW-0808">Transferase</keyword>
<dbReference type="AlphaFoldDB" id="A0A7R9GBN1"/>
<evidence type="ECO:0000256" key="4">
    <source>
        <dbReference type="ARBA" id="ARBA00023315"/>
    </source>
</evidence>
<protein>
    <recommendedName>
        <fullName evidence="5">Octanoyl-[acyl-carrier-protein]:protein N-octanoyltransferase LIPT2, mitochondrial</fullName>
        <ecNumber evidence="5">2.3.1.181</ecNumber>
    </recommendedName>
</protein>
<comment type="function">
    <text evidence="5">Catalyzes the transfer of endogenously produced octanoic acid from octanoyl-acyl-carrier-protein onto the lipoyl domains of lipoate-dependent enzymes. Lipoyl-ACP can also act as a substrate although octanoyl-ACP is likely to be the physiological substrate.</text>
</comment>
<evidence type="ECO:0000259" key="7">
    <source>
        <dbReference type="PROSITE" id="PS51733"/>
    </source>
</evidence>
<dbReference type="EC" id="2.3.1.181" evidence="5"/>
<sequence>MVLMGSKNVLPMVLLGRLRYSKGMELMAKAVARQKTYGDRDCLLVCEHEPVYTVGIRDKSYSEADEERLKRLGADFVRTDRGGLITFHGPGQLVVYPVLNLRNFGRTGSPVKWYVSIRVRNGVTSHGLALNCNTDLSWYSHIVPCGITDPLAGVTSLSVELGKPFTVETCVPLIATAFQEVFGRRVEVLEAESLSFE</sequence>
<dbReference type="CDD" id="cd16444">
    <property type="entry name" value="LipB"/>
    <property type="match status" value="1"/>
</dbReference>
<evidence type="ECO:0000256" key="6">
    <source>
        <dbReference type="PIRSR" id="PIRSR016262-1"/>
    </source>
</evidence>
<comment type="catalytic activity">
    <reaction evidence="5">
        <text>octanoyl-[ACP] + L-lysyl-[protein] = N(6)-octanoyl-L-lysyl-[protein] + holo-[ACP] + H(+)</text>
        <dbReference type="Rhea" id="RHEA:17665"/>
        <dbReference type="Rhea" id="RHEA-COMP:9636"/>
        <dbReference type="Rhea" id="RHEA-COMP:9685"/>
        <dbReference type="Rhea" id="RHEA-COMP:9752"/>
        <dbReference type="Rhea" id="RHEA-COMP:9928"/>
        <dbReference type="ChEBI" id="CHEBI:15378"/>
        <dbReference type="ChEBI" id="CHEBI:29969"/>
        <dbReference type="ChEBI" id="CHEBI:64479"/>
        <dbReference type="ChEBI" id="CHEBI:78463"/>
        <dbReference type="ChEBI" id="CHEBI:78809"/>
        <dbReference type="EC" id="2.3.1.181"/>
    </reaction>
</comment>
<dbReference type="InterPro" id="IPR000544">
    <property type="entry name" value="Octanoyltransferase"/>
</dbReference>
<dbReference type="InterPro" id="IPR004143">
    <property type="entry name" value="BPL_LPL_catalytic"/>
</dbReference>
<dbReference type="Gene3D" id="3.30.930.10">
    <property type="entry name" value="Bira Bifunctional Protein, Domain 2"/>
    <property type="match status" value="2"/>
</dbReference>
<dbReference type="GO" id="GO:0033819">
    <property type="term" value="F:lipoyl(octanoyl) transferase activity"/>
    <property type="evidence" value="ECO:0007669"/>
    <property type="project" value="UniProtKB-EC"/>
</dbReference>
<evidence type="ECO:0000313" key="8">
    <source>
        <dbReference type="EMBL" id="CAD7276395.1"/>
    </source>
</evidence>
<dbReference type="InterPro" id="IPR020605">
    <property type="entry name" value="Octanoyltransferase_CS"/>
</dbReference>
<dbReference type="OrthoDB" id="19908at2759"/>
<feature type="domain" description="BPL/LPL catalytic" evidence="7">
    <location>
        <begin position="37"/>
        <end position="197"/>
    </location>
</feature>
<dbReference type="EMBL" id="OA882653">
    <property type="protein sequence ID" value="CAD7276395.1"/>
    <property type="molecule type" value="Genomic_DNA"/>
</dbReference>
<dbReference type="GO" id="GO:0009249">
    <property type="term" value="P:protein lipoylation"/>
    <property type="evidence" value="ECO:0007669"/>
    <property type="project" value="InterPro"/>
</dbReference>
<reference evidence="8" key="1">
    <citation type="submission" date="2020-11" db="EMBL/GenBank/DDBJ databases">
        <authorList>
            <person name="Tran Van P."/>
        </authorList>
    </citation>
    <scope>NUCLEOTIDE SEQUENCE</scope>
</reference>